<dbReference type="Proteomes" id="UP001050975">
    <property type="component" value="Unassembled WGS sequence"/>
</dbReference>
<dbReference type="Gene3D" id="3.30.420.40">
    <property type="match status" value="2"/>
</dbReference>
<evidence type="ECO:0000313" key="1">
    <source>
        <dbReference type="EMBL" id="GET39351.1"/>
    </source>
</evidence>
<comment type="caution">
    <text evidence="1">The sequence shown here is derived from an EMBL/GenBank/DDBJ whole genome shotgun (WGS) entry which is preliminary data.</text>
</comment>
<dbReference type="EMBL" id="BLAY01000064">
    <property type="protein sequence ID" value="GET39351.1"/>
    <property type="molecule type" value="Genomic_DNA"/>
</dbReference>
<dbReference type="AlphaFoldDB" id="A0AAV3XD47"/>
<dbReference type="PANTHER" id="PTHR42749">
    <property type="entry name" value="CELL SHAPE-DETERMINING PROTEIN MREB"/>
    <property type="match status" value="1"/>
</dbReference>
<reference evidence="1" key="1">
    <citation type="submission" date="2019-10" db="EMBL/GenBank/DDBJ databases">
        <title>Draft genome sequece of Microseira wollei NIES-4236.</title>
        <authorList>
            <person name="Yamaguchi H."/>
            <person name="Suzuki S."/>
            <person name="Kawachi M."/>
        </authorList>
    </citation>
    <scope>NUCLEOTIDE SEQUENCE</scope>
    <source>
        <strain evidence="1">NIES-4236</strain>
    </source>
</reference>
<dbReference type="InterPro" id="IPR043129">
    <property type="entry name" value="ATPase_NBD"/>
</dbReference>
<dbReference type="PANTHER" id="PTHR42749:SF1">
    <property type="entry name" value="CELL SHAPE-DETERMINING PROTEIN MREB"/>
    <property type="match status" value="1"/>
</dbReference>
<name>A0AAV3XD47_9CYAN</name>
<keyword evidence="2" id="KW-1185">Reference proteome</keyword>
<evidence type="ECO:0008006" key="3">
    <source>
        <dbReference type="Google" id="ProtNLM"/>
    </source>
</evidence>
<protein>
    <recommendedName>
        <fullName evidence="3">Plasmid segregation protein ParM/StbA domain-containing protein</fullName>
    </recommendedName>
</protein>
<accession>A0AAV3XD47</accession>
<sequence>MDTQVLETIGFDLGHGETAVAKAKVESIEPPQMLEVNNKKIQITAIGIHPELGILVGDQALIQAGVTQLQIGFKQKPNNSPKYRQTIHNFVETYDRILKESKQIEGGEVSQYYVGCPSGWSTEERQEYQTLLKEAGIKKLSVIPESRAAFMQAKEGGKLGYNELLSTVLIVDIGSSTTDFTLVKSLHEMPLDFGRNTLGASLIDKAILARTLANHEHKELLKKVFESHQYHKFRCEIQCRRVKEDYFSNEQIYSDPATFARGFELITPQIHFIPQVNKLIMEEIINQPLPELENKSWMQSFREAVNEAKEKLKDQGIVPQVVLMTGGASRMKFTRDVCAEIFPEPATQVRPDPEPERCIALGLARVGRWELRATAFKEEVNKLCDSPKLKEIVSQHIPGLIDLLLPPLSDGLLQNAVKSSLKEWKDNKIRTLADLQSTIEQRALQWLKSDRAQQIINDRCVSWFNTDIRPDLAAATDPICQKFQISKSSLRFEGGIDSAVVNPQLSFAEDVLGVTVAFLVSLIIAGGTIGSLIALLLTGHFVLPIALVYGAAFLGEGVRLNKEKITEALKTKIDIPGWIRFMAMSDRAIEEMCEKMNPDLQKSLKESMTQQREAFDELIAKVGQQLKNALDAKAEEAIILIQ</sequence>
<organism evidence="1 2">
    <name type="scientific">Microseira wollei NIES-4236</name>
    <dbReference type="NCBI Taxonomy" id="2530354"/>
    <lineage>
        <taxon>Bacteria</taxon>
        <taxon>Bacillati</taxon>
        <taxon>Cyanobacteriota</taxon>
        <taxon>Cyanophyceae</taxon>
        <taxon>Oscillatoriophycideae</taxon>
        <taxon>Aerosakkonematales</taxon>
        <taxon>Aerosakkonemataceae</taxon>
        <taxon>Microseira</taxon>
    </lineage>
</organism>
<dbReference type="CDD" id="cd10170">
    <property type="entry name" value="ASKHA_NBD_HSP70"/>
    <property type="match status" value="1"/>
</dbReference>
<dbReference type="Gene3D" id="3.90.640.10">
    <property type="entry name" value="Actin, Chain A, domain 4"/>
    <property type="match status" value="1"/>
</dbReference>
<evidence type="ECO:0000313" key="2">
    <source>
        <dbReference type="Proteomes" id="UP001050975"/>
    </source>
</evidence>
<gene>
    <name evidence="1" type="ORF">MiSe_41150</name>
</gene>
<dbReference type="RefSeq" id="WP_226584647.1">
    <property type="nucleotide sequence ID" value="NZ_BLAY01000064.1"/>
</dbReference>
<proteinExistence type="predicted"/>
<dbReference type="SUPFAM" id="SSF53067">
    <property type="entry name" value="Actin-like ATPase domain"/>
    <property type="match status" value="2"/>
</dbReference>